<dbReference type="AlphaFoldDB" id="A0A8B7ZZ89"/>
<dbReference type="InterPro" id="IPR002347">
    <property type="entry name" value="SDR_fam"/>
</dbReference>
<dbReference type="PANTHER" id="PTHR43157:SF31">
    <property type="entry name" value="PHOSPHATIDYLINOSITOL-GLYCAN BIOSYNTHESIS CLASS F PROTEIN"/>
    <property type="match status" value="1"/>
</dbReference>
<dbReference type="GeneID" id="110989984"/>
<proteinExistence type="inferred from homology"/>
<comment type="similarity">
    <text evidence="2">Belongs to the short-chain dehydrogenases/reductases (SDR) family.</text>
</comment>
<dbReference type="PRINTS" id="PR00080">
    <property type="entry name" value="SDRFAMILY"/>
</dbReference>
<dbReference type="SUPFAM" id="SSF51735">
    <property type="entry name" value="NAD(P)-binding Rossmann-fold domains"/>
    <property type="match status" value="1"/>
</dbReference>
<dbReference type="Pfam" id="PF00106">
    <property type="entry name" value="adh_short"/>
    <property type="match status" value="1"/>
</dbReference>
<dbReference type="Gene3D" id="3.40.50.720">
    <property type="entry name" value="NAD(P)-binding Rossmann-like Domain"/>
    <property type="match status" value="1"/>
</dbReference>
<dbReference type="KEGG" id="aplc:110989984"/>
<evidence type="ECO:0000313" key="4">
    <source>
        <dbReference type="RefSeq" id="XP_022110417.1"/>
    </source>
</evidence>
<evidence type="ECO:0000313" key="3">
    <source>
        <dbReference type="Proteomes" id="UP000694845"/>
    </source>
</evidence>
<dbReference type="PANTHER" id="PTHR43157">
    <property type="entry name" value="PHOSPHATIDYLINOSITOL-GLYCAN BIOSYNTHESIS CLASS F PROTEIN-RELATED"/>
    <property type="match status" value="1"/>
</dbReference>
<reference evidence="4" key="1">
    <citation type="submission" date="2025-08" db="UniProtKB">
        <authorList>
            <consortium name="RefSeq"/>
        </authorList>
    </citation>
    <scope>IDENTIFICATION</scope>
</reference>
<dbReference type="InterPro" id="IPR036291">
    <property type="entry name" value="NAD(P)-bd_dom_sf"/>
</dbReference>
<dbReference type="PRINTS" id="PR00081">
    <property type="entry name" value="GDHRDH"/>
</dbReference>
<dbReference type="OrthoDB" id="191139at2759"/>
<name>A0A8B7ZZ89_ACAPL</name>
<keyword evidence="3" id="KW-1185">Reference proteome</keyword>
<dbReference type="OMA" id="KTANTYM"/>
<accession>A0A8B7ZZ89</accession>
<dbReference type="NCBIfam" id="NF004846">
    <property type="entry name" value="PRK06197.1"/>
    <property type="match status" value="1"/>
</dbReference>
<dbReference type="GO" id="GO:0016491">
    <property type="term" value="F:oxidoreductase activity"/>
    <property type="evidence" value="ECO:0007669"/>
    <property type="project" value="UniProtKB-KW"/>
</dbReference>
<gene>
    <name evidence="4" type="primary">LOC110989984</name>
</gene>
<evidence type="ECO:0000256" key="1">
    <source>
        <dbReference type="ARBA" id="ARBA00023002"/>
    </source>
</evidence>
<evidence type="ECO:0000256" key="2">
    <source>
        <dbReference type="RuleBase" id="RU000363"/>
    </source>
</evidence>
<protein>
    <submittedName>
        <fullName evidence="4">Retinol dehydrogenase 12-like isoform X1</fullName>
    </submittedName>
</protein>
<dbReference type="RefSeq" id="XP_022110417.1">
    <property type="nucleotide sequence ID" value="XM_022254725.1"/>
</dbReference>
<keyword evidence="1" id="KW-0560">Oxidoreductase</keyword>
<sequence length="327" mass="36162">MDLFFVVVVLVVFAGGLRLLRKYIEGGRCHSKARLIGKTVLVTGANTGIGKETARDLARRGARVILACRDTAKAEAAAVEISKTTGSNNLLVVKLDLASLASVRECAKKIKADESRLDILINNAGIMMCPEWKTEDGFEMQLGVNHLGHFLLTNLLLDLIKSSAPARIINVSSIGHQWFGKMCWDDIHMRSNYDPVAAYGQSKLANVLFTRELSKRLKGTEVSAYALHPGNVETELSRYMLDALNLPWRIISRFMATPFGRFMLKTPEQGAQTTIYCAVAEELSDTIGLYFSDCAPANTSKLAQDDDSARRLWELSAEMVSLEKKME</sequence>
<dbReference type="Proteomes" id="UP000694845">
    <property type="component" value="Unplaced"/>
</dbReference>
<organism evidence="3 4">
    <name type="scientific">Acanthaster planci</name>
    <name type="common">Crown-of-thorns starfish</name>
    <dbReference type="NCBI Taxonomy" id="133434"/>
    <lineage>
        <taxon>Eukaryota</taxon>
        <taxon>Metazoa</taxon>
        <taxon>Echinodermata</taxon>
        <taxon>Eleutherozoa</taxon>
        <taxon>Asterozoa</taxon>
        <taxon>Asteroidea</taxon>
        <taxon>Valvatacea</taxon>
        <taxon>Valvatida</taxon>
        <taxon>Acanthasteridae</taxon>
        <taxon>Acanthaster</taxon>
    </lineage>
</organism>